<dbReference type="AlphaFoldDB" id="A0A1C4DF83"/>
<keyword evidence="3" id="KW-1185">Reference proteome</keyword>
<keyword evidence="1" id="KW-0472">Membrane</keyword>
<sequence length="206" mass="23819">MPAKLYPPANARPLNQAKNQLIPLIPTSFYSMPFSFFHIHLIMIQICFLRGESEKLTKERYQQIVDELLARLDSRMNVILECTFPGKRLVGGKYSMNTHSITMYTDNVTEQCLRMYGEAECLPEYFKVVLAHEMGHAHDNGLEVLAGRLDEADKEERSRLMLRIEENAWKFARTILYDVAPAFLEEIERQSLAPYYKAVEEEAVPV</sequence>
<feature type="transmembrane region" description="Helical" evidence="1">
    <location>
        <begin position="29"/>
        <end position="49"/>
    </location>
</feature>
<reference evidence="3" key="1">
    <citation type="submission" date="2016-08" db="EMBL/GenBank/DDBJ databases">
        <authorList>
            <person name="Varghese N."/>
            <person name="Submissions Spin"/>
        </authorList>
    </citation>
    <scope>NUCLEOTIDE SEQUENCE [LARGE SCALE GENOMIC DNA]</scope>
    <source>
        <strain evidence="3">SGD-1123</strain>
    </source>
</reference>
<organism evidence="2 3">
    <name type="scientific">[Bacillus] enclensis</name>
    <dbReference type="NCBI Taxonomy" id="1402860"/>
    <lineage>
        <taxon>Bacteria</taxon>
        <taxon>Bacillati</taxon>
        <taxon>Bacillota</taxon>
        <taxon>Bacilli</taxon>
        <taxon>Bacillales</taxon>
        <taxon>Bacillaceae</taxon>
        <taxon>Rossellomorea</taxon>
    </lineage>
</organism>
<evidence type="ECO:0000256" key="1">
    <source>
        <dbReference type="SAM" id="Phobius"/>
    </source>
</evidence>
<dbReference type="Proteomes" id="UP000181997">
    <property type="component" value="Unassembled WGS sequence"/>
</dbReference>
<accession>A0A1C4DF83</accession>
<protein>
    <submittedName>
        <fullName evidence="2">Uncharacterized protein</fullName>
    </submittedName>
</protein>
<name>A0A1C4DF83_9BACI</name>
<dbReference type="EMBL" id="FMAU01000006">
    <property type="protein sequence ID" value="SCC30019.1"/>
    <property type="molecule type" value="Genomic_DNA"/>
</dbReference>
<evidence type="ECO:0000313" key="3">
    <source>
        <dbReference type="Proteomes" id="UP000181997"/>
    </source>
</evidence>
<gene>
    <name evidence="2" type="ORF">GA0061094_3805</name>
</gene>
<proteinExistence type="predicted"/>
<evidence type="ECO:0000313" key="2">
    <source>
        <dbReference type="EMBL" id="SCC30019.1"/>
    </source>
</evidence>
<keyword evidence="1" id="KW-1133">Transmembrane helix</keyword>
<keyword evidence="1" id="KW-0812">Transmembrane</keyword>